<name>A0A2W5EZW3_9SPHI</name>
<feature type="chain" id="PRO_5016024777" evidence="1">
    <location>
        <begin position="18"/>
        <end position="195"/>
    </location>
</feature>
<gene>
    <name evidence="2" type="ORF">DI598_07585</name>
</gene>
<comment type="caution">
    <text evidence="2">The sequence shown here is derived from an EMBL/GenBank/DDBJ whole genome shotgun (WGS) entry which is preliminary data.</text>
</comment>
<dbReference type="AlphaFoldDB" id="A0A2W5EZW3"/>
<protein>
    <submittedName>
        <fullName evidence="2">LPS export ABC transporter periplasmic protein LptC</fullName>
    </submittedName>
</protein>
<feature type="signal peptide" evidence="1">
    <location>
        <begin position="1"/>
        <end position="17"/>
    </location>
</feature>
<accession>A0A2W5EZW3</accession>
<evidence type="ECO:0000256" key="1">
    <source>
        <dbReference type="SAM" id="SignalP"/>
    </source>
</evidence>
<dbReference type="PROSITE" id="PS51257">
    <property type="entry name" value="PROKAR_LIPOPROTEIN"/>
    <property type="match status" value="1"/>
</dbReference>
<organism evidence="2 3">
    <name type="scientific">Pseudopedobacter saltans</name>
    <dbReference type="NCBI Taxonomy" id="151895"/>
    <lineage>
        <taxon>Bacteria</taxon>
        <taxon>Pseudomonadati</taxon>
        <taxon>Bacteroidota</taxon>
        <taxon>Sphingobacteriia</taxon>
        <taxon>Sphingobacteriales</taxon>
        <taxon>Sphingobacteriaceae</taxon>
        <taxon>Pseudopedobacter</taxon>
    </lineage>
</organism>
<keyword evidence="1" id="KW-0732">Signal</keyword>
<dbReference type="Pfam" id="PF06835">
    <property type="entry name" value="LptC"/>
    <property type="match status" value="1"/>
</dbReference>
<evidence type="ECO:0000313" key="2">
    <source>
        <dbReference type="EMBL" id="PZP49531.1"/>
    </source>
</evidence>
<sequence length="195" mass="22145">MKIKWLLYTLGVLVVFAACKNDLSEVRALDVKNANIEKGTMINAYMSVEGRIQSHLTAPVMNRSTRDSNMTEFPKSLNVYLYNDSGTKVATYVFAKYGRYVGSRDLVLLKDSVVIYNDNKDTLRTSELYWDKRTNKLYTSKQVWVHQMLPTEQFINAKSGMEASSTNLNNRVFNDPQEDSFLSYVEGSLGPGGMH</sequence>
<dbReference type="InterPro" id="IPR010664">
    <property type="entry name" value="LipoPS_assembly_LptC-rel"/>
</dbReference>
<dbReference type="EMBL" id="QFOI01000107">
    <property type="protein sequence ID" value="PZP49531.1"/>
    <property type="molecule type" value="Genomic_DNA"/>
</dbReference>
<dbReference type="Proteomes" id="UP000249645">
    <property type="component" value="Unassembled WGS sequence"/>
</dbReference>
<reference evidence="2 3" key="1">
    <citation type="submission" date="2017-11" db="EMBL/GenBank/DDBJ databases">
        <title>Infants hospitalized years apart are colonized by the same room-sourced microbial strains.</title>
        <authorList>
            <person name="Brooks B."/>
            <person name="Olm M.R."/>
            <person name="Firek B.A."/>
            <person name="Baker R."/>
            <person name="Thomas B.C."/>
            <person name="Morowitz M.J."/>
            <person name="Banfield J.F."/>
        </authorList>
    </citation>
    <scope>NUCLEOTIDE SEQUENCE [LARGE SCALE GENOMIC DNA]</scope>
    <source>
        <strain evidence="2">S2_009_000_R2_76</strain>
    </source>
</reference>
<evidence type="ECO:0000313" key="3">
    <source>
        <dbReference type="Proteomes" id="UP000249645"/>
    </source>
</evidence>
<proteinExistence type="predicted"/>